<feature type="compositionally biased region" description="Low complexity" evidence="1">
    <location>
        <begin position="284"/>
        <end position="293"/>
    </location>
</feature>
<feature type="region of interest" description="Disordered" evidence="1">
    <location>
        <begin position="59"/>
        <end position="79"/>
    </location>
</feature>
<evidence type="ECO:0000313" key="4">
    <source>
        <dbReference type="Proteomes" id="UP001374803"/>
    </source>
</evidence>
<dbReference type="EMBL" id="CP089983">
    <property type="protein sequence ID" value="WXB03015.1"/>
    <property type="molecule type" value="Genomic_DNA"/>
</dbReference>
<evidence type="ECO:0000313" key="3">
    <source>
        <dbReference type="EMBL" id="WXB03015.1"/>
    </source>
</evidence>
<feature type="transmembrane region" description="Helical" evidence="2">
    <location>
        <begin position="31"/>
        <end position="49"/>
    </location>
</feature>
<feature type="region of interest" description="Disordered" evidence="1">
    <location>
        <begin position="114"/>
        <end position="144"/>
    </location>
</feature>
<keyword evidence="2" id="KW-1133">Transmembrane helix</keyword>
<evidence type="ECO:0000256" key="1">
    <source>
        <dbReference type="SAM" id="MobiDB-lite"/>
    </source>
</evidence>
<organism evidence="3 4">
    <name type="scientific">Pendulispora rubella</name>
    <dbReference type="NCBI Taxonomy" id="2741070"/>
    <lineage>
        <taxon>Bacteria</taxon>
        <taxon>Pseudomonadati</taxon>
        <taxon>Myxococcota</taxon>
        <taxon>Myxococcia</taxon>
        <taxon>Myxococcales</taxon>
        <taxon>Sorangiineae</taxon>
        <taxon>Pendulisporaceae</taxon>
        <taxon>Pendulispora</taxon>
    </lineage>
</organism>
<evidence type="ECO:0000256" key="2">
    <source>
        <dbReference type="SAM" id="Phobius"/>
    </source>
</evidence>
<keyword evidence="4" id="KW-1185">Reference proteome</keyword>
<feature type="region of interest" description="Disordered" evidence="1">
    <location>
        <begin position="278"/>
        <end position="299"/>
    </location>
</feature>
<feature type="compositionally biased region" description="Gly residues" evidence="1">
    <location>
        <begin position="62"/>
        <end position="79"/>
    </location>
</feature>
<keyword evidence="2" id="KW-0472">Membrane</keyword>
<dbReference type="Proteomes" id="UP001374803">
    <property type="component" value="Chromosome"/>
</dbReference>
<protein>
    <submittedName>
        <fullName evidence="3">Uncharacterized protein</fullName>
    </submittedName>
</protein>
<accession>A0ABZ2L1B1</accession>
<gene>
    <name evidence="3" type="ORF">LVJ94_39670</name>
</gene>
<keyword evidence="2" id="KW-0812">Transmembrane</keyword>
<dbReference type="RefSeq" id="WP_394832641.1">
    <property type="nucleotide sequence ID" value="NZ_CP089929.1"/>
</dbReference>
<reference evidence="3" key="1">
    <citation type="submission" date="2021-12" db="EMBL/GenBank/DDBJ databases">
        <title>Discovery of the Pendulisporaceae a myxobacterial family with distinct sporulation behavior and unique specialized metabolism.</title>
        <authorList>
            <person name="Garcia R."/>
            <person name="Popoff A."/>
            <person name="Bader C.D."/>
            <person name="Loehr J."/>
            <person name="Walesch S."/>
            <person name="Walt C."/>
            <person name="Boldt J."/>
            <person name="Bunk B."/>
            <person name="Haeckl F.J.F.P.J."/>
            <person name="Gunesch A.P."/>
            <person name="Birkelbach J."/>
            <person name="Nuebel U."/>
            <person name="Pietschmann T."/>
            <person name="Bach T."/>
            <person name="Mueller R."/>
        </authorList>
    </citation>
    <scope>NUCLEOTIDE SEQUENCE</scope>
    <source>
        <strain evidence="3">MSr11367</strain>
    </source>
</reference>
<proteinExistence type="predicted"/>
<sequence length="299" mass="30492">MKLRRINPIVPAPGALVQLARDQRGAGSIEYGLLLIAIMLVASTAFRALQNRVVRAAHDPGNPGGGVATNGAVGGPGTSGNGNVGGASYSPGGGSYNPGGGSYSVGGSSYNFGGGSSPGSGPGRGGGYPVRGGSGADGSGGTTKFGAVLGDGKWITSTQHDNGHMTYNVNGGTFNVVNNDQHNHYHDLPPGAGPNYQAPNTFNYVHGTTHTTHIYPDGTSTTTTSNVHTPNPWSKPADSYSVNVHGGEFNAVGGSNTNHFHGAHGQTPTYNEVLGNQHNYYYHSSPPNSGKGPKPSKKK</sequence>
<name>A0ABZ2L1B1_9BACT</name>
<feature type="compositionally biased region" description="Gly residues" evidence="1">
    <location>
        <begin position="114"/>
        <end position="143"/>
    </location>
</feature>